<dbReference type="NCBIfam" id="NF006002">
    <property type="entry name" value="PRK08132.1"/>
    <property type="match status" value="1"/>
</dbReference>
<evidence type="ECO:0000256" key="3">
    <source>
        <dbReference type="ARBA" id="ARBA00022630"/>
    </source>
</evidence>
<protein>
    <submittedName>
        <fullName evidence="7">FAD-dependent oxidoreductase</fullName>
    </submittedName>
</protein>
<keyword evidence="9" id="KW-1185">Reference proteome</keyword>
<dbReference type="PANTHER" id="PTHR43004">
    <property type="entry name" value="TRK SYSTEM POTASSIUM UPTAKE PROTEIN"/>
    <property type="match status" value="1"/>
</dbReference>
<sequence length="575" mass="63564">MATYEYPEFPYKPPADLMQGSPRRRPLVVIGAGPVGLAAAIDARLQGLDVILFDEDNSVSFGSRAVCYAKRSLEILDRLGMGDGLVNKGVSWSVGRTFLREEEVYRFNLVPDAGHKRPGMINLQQYHLEEALVHRAEAVGVDLRWKHKVVGVTPLSDGASVRLETPDGAFDIEADWLIVADGARSNVRRELGLDIDGHVFKDRFLIADVVMKADFPAERWFWFDPPFHPNQSVLLHKQSDNVWRIDFQLGWDADPEEEKKPENILPRVKAMLGDEREFELEWASVYTFQCRRMKNFRHGHLLFAGDAAHQVSPFGARGANSGFQDTDDLMWKLALVIKGLAPESLLDTYDADRTYAADENLRNSTRSTDFITPKSAVSKLFRNAALELARSQPFARKLVNSGRLSVPAFLVNSVLNTPDSDAFAGDMVPGAPLDDAPVRVAGQDAWLLDQLGGRFVLLAFADRADAGDAVLADLQRQVADLAAMPVPVQVIWVTTHGGQGGDGMTALHDRDGLMAQRMDARPGSVYLIRPDQHVAARWRAFKLEALQAAMRRATGQDLPVSRPDPNPDATPATAA</sequence>
<feature type="domain" description="FAD-binding" evidence="6">
    <location>
        <begin position="28"/>
        <end position="363"/>
    </location>
</feature>
<reference evidence="8 9" key="1">
    <citation type="submission" date="2016-02" db="EMBL/GenBank/DDBJ databases">
        <title>Draft genome sequence of Hydrogenophaga sp. LPB0072.</title>
        <authorList>
            <person name="Shin S.-K."/>
            <person name="Yi H."/>
        </authorList>
    </citation>
    <scope>NUCLEOTIDE SEQUENCE [LARGE SCALE GENOMIC DNA]</scope>
    <source>
        <strain evidence="8 9">LPB0072</strain>
    </source>
</reference>
<dbReference type="EMBL" id="LVWD01000005">
    <property type="protein sequence ID" value="OAD43075.1"/>
    <property type="molecule type" value="Genomic_DNA"/>
</dbReference>
<organism evidence="7 10">
    <name type="scientific">Hydrogenophaga crassostreae</name>
    <dbReference type="NCBI Taxonomy" id="1763535"/>
    <lineage>
        <taxon>Bacteria</taxon>
        <taxon>Pseudomonadati</taxon>
        <taxon>Pseudomonadota</taxon>
        <taxon>Betaproteobacteria</taxon>
        <taxon>Burkholderiales</taxon>
        <taxon>Comamonadaceae</taxon>
        <taxon>Hydrogenophaga</taxon>
    </lineage>
</organism>
<dbReference type="PANTHER" id="PTHR43004:SF19">
    <property type="entry name" value="BINDING MONOOXYGENASE, PUTATIVE (JCVI)-RELATED"/>
    <property type="match status" value="1"/>
</dbReference>
<dbReference type="InterPro" id="IPR036249">
    <property type="entry name" value="Thioredoxin-like_sf"/>
</dbReference>
<dbReference type="EMBL" id="CP017476">
    <property type="protein sequence ID" value="AOW14515.1"/>
    <property type="molecule type" value="Genomic_DNA"/>
</dbReference>
<dbReference type="Proteomes" id="UP000185680">
    <property type="component" value="Chromosome"/>
</dbReference>
<dbReference type="OrthoDB" id="3443359at2"/>
<evidence type="ECO:0000256" key="5">
    <source>
        <dbReference type="SAM" id="MobiDB-lite"/>
    </source>
</evidence>
<dbReference type="SUPFAM" id="SSF52833">
    <property type="entry name" value="Thioredoxin-like"/>
    <property type="match status" value="1"/>
</dbReference>
<dbReference type="GO" id="GO:0071949">
    <property type="term" value="F:FAD binding"/>
    <property type="evidence" value="ECO:0007669"/>
    <property type="project" value="InterPro"/>
</dbReference>
<dbReference type="RefSeq" id="WP_066087393.1">
    <property type="nucleotide sequence ID" value="NZ_CP017476.1"/>
</dbReference>
<evidence type="ECO:0000256" key="4">
    <source>
        <dbReference type="ARBA" id="ARBA00022827"/>
    </source>
</evidence>
<name>A0A167IKC0_9BURK</name>
<dbReference type="SUPFAM" id="SSF51905">
    <property type="entry name" value="FAD/NAD(P)-binding domain"/>
    <property type="match status" value="1"/>
</dbReference>
<dbReference type="InterPro" id="IPR002938">
    <property type="entry name" value="FAD-bd"/>
</dbReference>
<evidence type="ECO:0000259" key="6">
    <source>
        <dbReference type="Pfam" id="PF01494"/>
    </source>
</evidence>
<keyword evidence="3" id="KW-0285">Flavoprotein</keyword>
<dbReference type="AlphaFoldDB" id="A0A167IKC0"/>
<keyword evidence="4" id="KW-0274">FAD</keyword>
<evidence type="ECO:0000256" key="1">
    <source>
        <dbReference type="ARBA" id="ARBA00001974"/>
    </source>
</evidence>
<dbReference type="PRINTS" id="PR00420">
    <property type="entry name" value="RNGMNOXGNASE"/>
</dbReference>
<evidence type="ECO:0000256" key="2">
    <source>
        <dbReference type="ARBA" id="ARBA00007801"/>
    </source>
</evidence>
<evidence type="ECO:0000313" key="10">
    <source>
        <dbReference type="Proteomes" id="UP000185680"/>
    </source>
</evidence>
<dbReference type="STRING" id="1763535.LPB072_18410"/>
<comment type="cofactor">
    <cofactor evidence="1">
        <name>FAD</name>
        <dbReference type="ChEBI" id="CHEBI:57692"/>
    </cofactor>
</comment>
<dbReference type="Gene3D" id="3.40.30.120">
    <property type="match status" value="1"/>
</dbReference>
<comment type="similarity">
    <text evidence="2">Belongs to the PheA/TfdB FAD monooxygenase family.</text>
</comment>
<dbReference type="InterPro" id="IPR036188">
    <property type="entry name" value="FAD/NAD-bd_sf"/>
</dbReference>
<dbReference type="KEGG" id="hyl:LPB072_18410"/>
<evidence type="ECO:0000313" key="7">
    <source>
        <dbReference type="EMBL" id="AOW14515.1"/>
    </source>
</evidence>
<dbReference type="InterPro" id="IPR050641">
    <property type="entry name" value="RIFMO-like"/>
</dbReference>
<gene>
    <name evidence="7" type="ORF">LPB072_18410</name>
    <name evidence="8" type="ORF">LPB72_06140</name>
</gene>
<dbReference type="GO" id="GO:0016709">
    <property type="term" value="F:oxidoreductase activity, acting on paired donors, with incorporation or reduction of molecular oxygen, NAD(P)H as one donor, and incorporation of one atom of oxygen"/>
    <property type="evidence" value="ECO:0007669"/>
    <property type="project" value="UniProtKB-ARBA"/>
</dbReference>
<reference evidence="7 10" key="2">
    <citation type="submission" date="2016-10" db="EMBL/GenBank/DDBJ databases">
        <title>Hydorgenophaga sp. LPB0072 isolated from gastropod.</title>
        <authorList>
            <person name="Kim E."/>
            <person name="Yi H."/>
        </authorList>
    </citation>
    <scope>NUCLEOTIDE SEQUENCE [LARGE SCALE GENOMIC DNA]</scope>
    <source>
        <strain evidence="7 10">LPB0072</strain>
    </source>
</reference>
<accession>A0A167IKC0</accession>
<proteinExistence type="inferred from homology"/>
<evidence type="ECO:0000313" key="9">
    <source>
        <dbReference type="Proteomes" id="UP000185657"/>
    </source>
</evidence>
<dbReference type="Gene3D" id="3.50.50.60">
    <property type="entry name" value="FAD/NAD(P)-binding domain"/>
    <property type="match status" value="1"/>
</dbReference>
<dbReference type="Pfam" id="PF01494">
    <property type="entry name" value="FAD_binding_3"/>
    <property type="match status" value="1"/>
</dbReference>
<evidence type="ECO:0000313" key="8">
    <source>
        <dbReference type="EMBL" id="OAD43075.1"/>
    </source>
</evidence>
<feature type="region of interest" description="Disordered" evidence="5">
    <location>
        <begin position="553"/>
        <end position="575"/>
    </location>
</feature>
<dbReference type="Proteomes" id="UP000185657">
    <property type="component" value="Unassembled WGS sequence"/>
</dbReference>
<dbReference type="Gene3D" id="3.30.70.2450">
    <property type="match status" value="1"/>
</dbReference>